<dbReference type="PANTHER" id="PTHR23028:SF53">
    <property type="entry name" value="ACYL_TRANSF_3 DOMAIN-CONTAINING PROTEIN"/>
    <property type="match status" value="1"/>
</dbReference>
<feature type="transmembrane region" description="Helical" evidence="1">
    <location>
        <begin position="280"/>
        <end position="300"/>
    </location>
</feature>
<feature type="transmembrane region" description="Helical" evidence="1">
    <location>
        <begin position="188"/>
        <end position="208"/>
    </location>
</feature>
<feature type="transmembrane region" description="Helical" evidence="1">
    <location>
        <begin position="159"/>
        <end position="181"/>
    </location>
</feature>
<keyword evidence="1" id="KW-0472">Membrane</keyword>
<dbReference type="InterPro" id="IPR002656">
    <property type="entry name" value="Acyl_transf_3_dom"/>
</dbReference>
<evidence type="ECO:0000256" key="1">
    <source>
        <dbReference type="SAM" id="Phobius"/>
    </source>
</evidence>
<feature type="transmembrane region" description="Helical" evidence="1">
    <location>
        <begin position="241"/>
        <end position="260"/>
    </location>
</feature>
<dbReference type="EMBL" id="BK015744">
    <property type="protein sequence ID" value="DAE22970.1"/>
    <property type="molecule type" value="Genomic_DNA"/>
</dbReference>
<dbReference type="Pfam" id="PF01757">
    <property type="entry name" value="Acyl_transf_3"/>
    <property type="match status" value="1"/>
</dbReference>
<keyword evidence="1" id="KW-0812">Transmembrane</keyword>
<feature type="transmembrane region" description="Helical" evidence="1">
    <location>
        <begin position="12"/>
        <end position="37"/>
    </location>
</feature>
<keyword evidence="3" id="KW-0012">Acyltransferase</keyword>
<dbReference type="PANTHER" id="PTHR23028">
    <property type="entry name" value="ACETYLTRANSFERASE"/>
    <property type="match status" value="1"/>
</dbReference>
<dbReference type="GO" id="GO:0000271">
    <property type="term" value="P:polysaccharide biosynthetic process"/>
    <property type="evidence" value="ECO:0007669"/>
    <property type="project" value="TreeGrafter"/>
</dbReference>
<evidence type="ECO:0000259" key="2">
    <source>
        <dbReference type="Pfam" id="PF01757"/>
    </source>
</evidence>
<feature type="domain" description="Acyltransferase 3" evidence="2">
    <location>
        <begin position="20"/>
        <end position="292"/>
    </location>
</feature>
<evidence type="ECO:0000313" key="3">
    <source>
        <dbReference type="EMBL" id="DAE22970.1"/>
    </source>
</evidence>
<accession>A0A8S5QVG9</accession>
<feature type="transmembrane region" description="Helical" evidence="1">
    <location>
        <begin position="214"/>
        <end position="234"/>
    </location>
</feature>
<feature type="transmembrane region" description="Helical" evidence="1">
    <location>
        <begin position="91"/>
        <end position="111"/>
    </location>
</feature>
<keyword evidence="1" id="KW-1133">Transmembrane helix</keyword>
<organism evidence="3">
    <name type="scientific">Siphoviridae sp. ct2u94</name>
    <dbReference type="NCBI Taxonomy" id="2826277"/>
    <lineage>
        <taxon>Viruses</taxon>
        <taxon>Duplodnaviria</taxon>
        <taxon>Heunggongvirae</taxon>
        <taxon>Uroviricota</taxon>
        <taxon>Caudoviricetes</taxon>
    </lineage>
</organism>
<dbReference type="InterPro" id="IPR050879">
    <property type="entry name" value="Acyltransferase_3"/>
</dbReference>
<feature type="transmembrane region" description="Helical" evidence="1">
    <location>
        <begin position="58"/>
        <end position="76"/>
    </location>
</feature>
<dbReference type="GO" id="GO:0016747">
    <property type="term" value="F:acyltransferase activity, transferring groups other than amino-acyl groups"/>
    <property type="evidence" value="ECO:0007669"/>
    <property type="project" value="InterPro"/>
</dbReference>
<dbReference type="GO" id="GO:0016020">
    <property type="term" value="C:membrane"/>
    <property type="evidence" value="ECO:0007669"/>
    <property type="project" value="TreeGrafter"/>
</dbReference>
<name>A0A8S5QVG9_9CAUD</name>
<sequence>MEKQPFYQAFSILYGYGLHAVELFFVISGFVFFHLYYSKIQSRAVTAKEFFVKRITRLYPLFILSSILVGLLQFFFKQHHNSFFVYQQNDLYHAFLNILMIQAWGFQHGWSFNAPSWSISIEVLLYTIFFTISLISKRPITVSIFIIVSSYYFSDANPMIASGMFCFYTGVVAYIACTALISQRGALFSLALFAILCIASWSVIFSFYVKNIYLIVSMGFLPLVCALASLSAYAHDSGKSLEWLGNISFSSYLLHFPLQIAFATCCDLMNKSRDIFYSPYIFIAFWLVLIPISLASFHFFEKPSQEYLRKAFGKAGN</sequence>
<reference evidence="3" key="1">
    <citation type="journal article" date="2021" name="Proc. Natl. Acad. Sci. U.S.A.">
        <title>A Catalog of Tens of Thousands of Viruses from Human Metagenomes Reveals Hidden Associations with Chronic Diseases.</title>
        <authorList>
            <person name="Tisza M.J."/>
            <person name="Buck C.B."/>
        </authorList>
    </citation>
    <scope>NUCLEOTIDE SEQUENCE</scope>
    <source>
        <strain evidence="3">Ct2u94</strain>
    </source>
</reference>
<feature type="transmembrane region" description="Helical" evidence="1">
    <location>
        <begin position="123"/>
        <end position="153"/>
    </location>
</feature>
<proteinExistence type="predicted"/>
<protein>
    <submittedName>
        <fullName evidence="3">Putative acyltransferase</fullName>
    </submittedName>
</protein>
<keyword evidence="3" id="KW-0808">Transferase</keyword>